<evidence type="ECO:0000313" key="2">
    <source>
        <dbReference type="EMBL" id="QHS92175.1"/>
    </source>
</evidence>
<reference evidence="2" key="1">
    <citation type="journal article" date="2020" name="Nature">
        <title>Giant virus diversity and host interactions through global metagenomics.</title>
        <authorList>
            <person name="Schulz F."/>
            <person name="Roux S."/>
            <person name="Paez-Espino D."/>
            <person name="Jungbluth S."/>
            <person name="Walsh D.A."/>
            <person name="Denef V.J."/>
            <person name="McMahon K.D."/>
            <person name="Konstantinidis K.T."/>
            <person name="Eloe-Fadrosh E.A."/>
            <person name="Kyrpides N.C."/>
            <person name="Woyke T."/>
        </authorList>
    </citation>
    <scope>NUCLEOTIDE SEQUENCE</scope>
    <source>
        <strain evidence="2">GVMAG-M-3300013285-6</strain>
    </source>
</reference>
<keyword evidence="1" id="KW-0812">Transmembrane</keyword>
<feature type="transmembrane region" description="Helical" evidence="1">
    <location>
        <begin position="77"/>
        <end position="96"/>
    </location>
</feature>
<protein>
    <submittedName>
        <fullName evidence="2">Uncharacterized protein</fullName>
    </submittedName>
</protein>
<accession>A0A6C0BIJ9</accession>
<feature type="transmembrane region" description="Helical" evidence="1">
    <location>
        <begin position="6"/>
        <end position="25"/>
    </location>
</feature>
<dbReference type="AlphaFoldDB" id="A0A6C0BIJ9"/>
<keyword evidence="1" id="KW-0472">Membrane</keyword>
<keyword evidence="1" id="KW-1133">Transmembrane helix</keyword>
<dbReference type="EMBL" id="MN739171">
    <property type="protein sequence ID" value="QHS92175.1"/>
    <property type="molecule type" value="Genomic_DNA"/>
</dbReference>
<proteinExistence type="predicted"/>
<feature type="transmembrane region" description="Helical" evidence="1">
    <location>
        <begin position="46"/>
        <end position="65"/>
    </location>
</feature>
<organism evidence="2">
    <name type="scientific">viral metagenome</name>
    <dbReference type="NCBI Taxonomy" id="1070528"/>
    <lineage>
        <taxon>unclassified sequences</taxon>
        <taxon>metagenomes</taxon>
        <taxon>organismal metagenomes</taxon>
    </lineage>
</organism>
<evidence type="ECO:0000256" key="1">
    <source>
        <dbReference type="SAM" id="Phobius"/>
    </source>
</evidence>
<name>A0A6C0BIJ9_9ZZZZ</name>
<sequence length="100" mass="11292">MPSTTDVGIGLALLIVCILLAVSMYRMSATGKSDTNEDVKQQVRMMYLINFFLVILLGSMMYYYISTNAEFFKPYMMFMIHANLLLSITAVSISSIQKLN</sequence>